<protein>
    <submittedName>
        <fullName evidence="1">Uncharacterized protein</fullName>
    </submittedName>
</protein>
<proteinExistence type="predicted"/>
<name>M7B5E8_CHEMY</name>
<keyword evidence="2" id="KW-1185">Reference proteome</keyword>
<gene>
    <name evidence="1" type="ORF">UY3_15566</name>
</gene>
<dbReference type="EMBL" id="KB570891">
    <property type="protein sequence ID" value="EMP27353.1"/>
    <property type="molecule type" value="Genomic_DNA"/>
</dbReference>
<accession>M7B5E8</accession>
<evidence type="ECO:0000313" key="1">
    <source>
        <dbReference type="EMBL" id="EMP27353.1"/>
    </source>
</evidence>
<sequence>MLEGNTKANKPRAAKIRAIADGALMGKTAKEREWNVMKSKLGLFTTTCHFHFIEKIGAAKKSLSKNEL</sequence>
<dbReference type="AlphaFoldDB" id="M7B5E8"/>
<evidence type="ECO:0000313" key="2">
    <source>
        <dbReference type="Proteomes" id="UP000031443"/>
    </source>
</evidence>
<dbReference type="Proteomes" id="UP000031443">
    <property type="component" value="Unassembled WGS sequence"/>
</dbReference>
<reference evidence="2" key="1">
    <citation type="journal article" date="2013" name="Nat. Genet.">
        <title>The draft genomes of soft-shell turtle and green sea turtle yield insights into the development and evolution of the turtle-specific body plan.</title>
        <authorList>
            <person name="Wang Z."/>
            <person name="Pascual-Anaya J."/>
            <person name="Zadissa A."/>
            <person name="Li W."/>
            <person name="Niimura Y."/>
            <person name="Huang Z."/>
            <person name="Li C."/>
            <person name="White S."/>
            <person name="Xiong Z."/>
            <person name="Fang D."/>
            <person name="Wang B."/>
            <person name="Ming Y."/>
            <person name="Chen Y."/>
            <person name="Zheng Y."/>
            <person name="Kuraku S."/>
            <person name="Pignatelli M."/>
            <person name="Herrero J."/>
            <person name="Beal K."/>
            <person name="Nozawa M."/>
            <person name="Li Q."/>
            <person name="Wang J."/>
            <person name="Zhang H."/>
            <person name="Yu L."/>
            <person name="Shigenobu S."/>
            <person name="Wang J."/>
            <person name="Liu J."/>
            <person name="Flicek P."/>
            <person name="Searle S."/>
            <person name="Wang J."/>
            <person name="Kuratani S."/>
            <person name="Yin Y."/>
            <person name="Aken B."/>
            <person name="Zhang G."/>
            <person name="Irie N."/>
        </authorList>
    </citation>
    <scope>NUCLEOTIDE SEQUENCE [LARGE SCALE GENOMIC DNA]</scope>
</reference>
<organism evidence="1 2">
    <name type="scientific">Chelonia mydas</name>
    <name type="common">Green sea-turtle</name>
    <name type="synonym">Chelonia agassizi</name>
    <dbReference type="NCBI Taxonomy" id="8469"/>
    <lineage>
        <taxon>Eukaryota</taxon>
        <taxon>Metazoa</taxon>
        <taxon>Chordata</taxon>
        <taxon>Craniata</taxon>
        <taxon>Vertebrata</taxon>
        <taxon>Euteleostomi</taxon>
        <taxon>Archelosauria</taxon>
        <taxon>Testudinata</taxon>
        <taxon>Testudines</taxon>
        <taxon>Cryptodira</taxon>
        <taxon>Durocryptodira</taxon>
        <taxon>Americhelydia</taxon>
        <taxon>Chelonioidea</taxon>
        <taxon>Cheloniidae</taxon>
        <taxon>Chelonia</taxon>
    </lineage>
</organism>